<dbReference type="InterPro" id="IPR036390">
    <property type="entry name" value="WH_DNA-bd_sf"/>
</dbReference>
<evidence type="ECO:0000313" key="3">
    <source>
        <dbReference type="EMBL" id="TDS80366.1"/>
    </source>
</evidence>
<dbReference type="SMART" id="SM00418">
    <property type="entry name" value="HTH_ARSR"/>
    <property type="match status" value="1"/>
</dbReference>
<keyword evidence="4" id="KW-1185">Reference proteome</keyword>
<dbReference type="PANTHER" id="PTHR43428:SF1">
    <property type="entry name" value="ARSENATE REDUCTASE"/>
    <property type="match status" value="1"/>
</dbReference>
<accession>A0A4R7FRJ4</accession>
<sequence>MNVELTQDRAQRAAKHAALSDEVRLHIVDLLASGDLSSTELLAVLGIGSNLLAHHLKVLETAGLVARHRSEADRRRSYVRLLPGGFDLLTPVPVDRADRVVFVCTANSARSQLAAALWRQASQVPVVSAGTRPAEAVDPGAIATAQRHGLAFTPVRPAALDTVRLDRDLVITVCDSAHEELAGADALHWSVPDPVRRGTQDAFDAAFEDLVRRIDDLAPRISPGSGSRPTE</sequence>
<dbReference type="Pfam" id="PF01022">
    <property type="entry name" value="HTH_5"/>
    <property type="match status" value="1"/>
</dbReference>
<dbReference type="SUPFAM" id="SSF46785">
    <property type="entry name" value="Winged helix' DNA-binding domain"/>
    <property type="match status" value="1"/>
</dbReference>
<dbReference type="OrthoDB" id="9784339at2"/>
<evidence type="ECO:0000259" key="2">
    <source>
        <dbReference type="PROSITE" id="PS50987"/>
    </source>
</evidence>
<dbReference type="RefSeq" id="WP_133765096.1">
    <property type="nucleotide sequence ID" value="NZ_BAAARP010000001.1"/>
</dbReference>
<evidence type="ECO:0000256" key="1">
    <source>
        <dbReference type="ARBA" id="ARBA00022849"/>
    </source>
</evidence>
<feature type="domain" description="HTH arsR-type" evidence="2">
    <location>
        <begin position="4"/>
        <end position="101"/>
    </location>
</feature>
<dbReference type="PANTHER" id="PTHR43428">
    <property type="entry name" value="ARSENATE REDUCTASE"/>
    <property type="match status" value="1"/>
</dbReference>
<proteinExistence type="predicted"/>
<dbReference type="InterPro" id="IPR011991">
    <property type="entry name" value="ArsR-like_HTH"/>
</dbReference>
<dbReference type="InterPro" id="IPR023485">
    <property type="entry name" value="Ptyr_pPase"/>
</dbReference>
<dbReference type="EMBL" id="SOAM01000001">
    <property type="protein sequence ID" value="TDS80366.1"/>
    <property type="molecule type" value="Genomic_DNA"/>
</dbReference>
<name>A0A4R7FRJ4_9MICO</name>
<reference evidence="3 4" key="1">
    <citation type="submission" date="2019-03" db="EMBL/GenBank/DDBJ databases">
        <title>Genomic Encyclopedia of Archaeal and Bacterial Type Strains, Phase II (KMG-II): from individual species to whole genera.</title>
        <authorList>
            <person name="Goeker M."/>
        </authorList>
    </citation>
    <scope>NUCLEOTIDE SEQUENCE [LARGE SCALE GENOMIC DNA]</scope>
    <source>
        <strain evidence="3 4">DSM 24782</strain>
    </source>
</reference>
<keyword evidence="1" id="KW-0059">Arsenical resistance</keyword>
<organism evidence="3 4">
    <name type="scientific">Amnibacterium kyonggiense</name>
    <dbReference type="NCBI Taxonomy" id="595671"/>
    <lineage>
        <taxon>Bacteria</taxon>
        <taxon>Bacillati</taxon>
        <taxon>Actinomycetota</taxon>
        <taxon>Actinomycetes</taxon>
        <taxon>Micrococcales</taxon>
        <taxon>Microbacteriaceae</taxon>
        <taxon>Amnibacterium</taxon>
    </lineage>
</organism>
<dbReference type="Proteomes" id="UP000295344">
    <property type="component" value="Unassembled WGS sequence"/>
</dbReference>
<dbReference type="AlphaFoldDB" id="A0A4R7FRJ4"/>
<dbReference type="Gene3D" id="3.40.50.2300">
    <property type="match status" value="1"/>
</dbReference>
<gene>
    <name evidence="3" type="ORF">CLV52_0924</name>
</gene>
<dbReference type="GO" id="GO:0003700">
    <property type="term" value="F:DNA-binding transcription factor activity"/>
    <property type="evidence" value="ECO:0007669"/>
    <property type="project" value="InterPro"/>
</dbReference>
<evidence type="ECO:0000313" key="4">
    <source>
        <dbReference type="Proteomes" id="UP000295344"/>
    </source>
</evidence>
<dbReference type="GO" id="GO:0046685">
    <property type="term" value="P:response to arsenic-containing substance"/>
    <property type="evidence" value="ECO:0007669"/>
    <property type="project" value="UniProtKB-KW"/>
</dbReference>
<dbReference type="PROSITE" id="PS50987">
    <property type="entry name" value="HTH_ARSR_2"/>
    <property type="match status" value="1"/>
</dbReference>
<dbReference type="InterPro" id="IPR036196">
    <property type="entry name" value="Ptyr_pPase_sf"/>
</dbReference>
<dbReference type="InterPro" id="IPR001845">
    <property type="entry name" value="HTH_ArsR_DNA-bd_dom"/>
</dbReference>
<comment type="caution">
    <text evidence="3">The sequence shown here is derived from an EMBL/GenBank/DDBJ whole genome shotgun (WGS) entry which is preliminary data.</text>
</comment>
<protein>
    <submittedName>
        <fullName evidence="3">ArsR family transcriptional regulator</fullName>
    </submittedName>
</protein>
<dbReference type="InterPro" id="IPR036388">
    <property type="entry name" value="WH-like_DNA-bd_sf"/>
</dbReference>
<dbReference type="SUPFAM" id="SSF52788">
    <property type="entry name" value="Phosphotyrosine protein phosphatases I"/>
    <property type="match status" value="1"/>
</dbReference>
<dbReference type="Gene3D" id="1.10.10.10">
    <property type="entry name" value="Winged helix-like DNA-binding domain superfamily/Winged helix DNA-binding domain"/>
    <property type="match status" value="1"/>
</dbReference>
<dbReference type="CDD" id="cd00090">
    <property type="entry name" value="HTH_ARSR"/>
    <property type="match status" value="1"/>
</dbReference>
<dbReference type="Pfam" id="PF01451">
    <property type="entry name" value="LMWPc"/>
    <property type="match status" value="1"/>
</dbReference>
<dbReference type="SMART" id="SM00226">
    <property type="entry name" value="LMWPc"/>
    <property type="match status" value="1"/>
</dbReference>